<dbReference type="OrthoDB" id="2956585at2759"/>
<protein>
    <submittedName>
        <fullName evidence="2">Uncharacterized protein</fullName>
    </submittedName>
</protein>
<evidence type="ECO:0000313" key="2">
    <source>
        <dbReference type="EMBL" id="KDQ23412.1"/>
    </source>
</evidence>
<feature type="region of interest" description="Disordered" evidence="1">
    <location>
        <begin position="86"/>
        <end position="118"/>
    </location>
</feature>
<dbReference type="HOGENOM" id="CLU_1175848_0_0_1"/>
<sequence length="236" mass="24701">MRGAAWKLKMKARHVGEGLTEGANTGDMGDAGIGGTDHAGPFIVEPIDNDIVQGHPQSRIGKGDSQGVVNAPLQVAHLPKHGFRTGLVIPPFDPNGDPDAAPPKSKGGPVGGDDTGEAPASVYLYEPPLCPSNYSTSYRRQAAPKKGPCGTSVFGYSHQHHPSTHGQIGVTVGALKRWASPEGGEGEERWSMVITPRVGGGASLINHLEVVAVSKASEVGWVCGRGKHRSGRFYGF</sequence>
<reference evidence="3" key="1">
    <citation type="journal article" date="2014" name="Proc. Natl. Acad. Sci. U.S.A.">
        <title>Extensive sampling of basidiomycete genomes demonstrates inadequacy of the white-rot/brown-rot paradigm for wood decay fungi.</title>
        <authorList>
            <person name="Riley R."/>
            <person name="Salamov A.A."/>
            <person name="Brown D.W."/>
            <person name="Nagy L.G."/>
            <person name="Floudas D."/>
            <person name="Held B.W."/>
            <person name="Levasseur A."/>
            <person name="Lombard V."/>
            <person name="Morin E."/>
            <person name="Otillar R."/>
            <person name="Lindquist E.A."/>
            <person name="Sun H."/>
            <person name="LaButti K.M."/>
            <person name="Schmutz J."/>
            <person name="Jabbour D."/>
            <person name="Luo H."/>
            <person name="Baker S.E."/>
            <person name="Pisabarro A.G."/>
            <person name="Walton J.D."/>
            <person name="Blanchette R.A."/>
            <person name="Henrissat B."/>
            <person name="Martin F."/>
            <person name="Cullen D."/>
            <person name="Hibbett D.S."/>
            <person name="Grigoriev I.V."/>
        </authorList>
    </citation>
    <scope>NUCLEOTIDE SEQUENCE [LARGE SCALE GENOMIC DNA]</scope>
    <source>
        <strain evidence="3">PC15</strain>
    </source>
</reference>
<evidence type="ECO:0000256" key="1">
    <source>
        <dbReference type="SAM" id="MobiDB-lite"/>
    </source>
</evidence>
<gene>
    <name evidence="2" type="ORF">PLEOSDRAFT_1086750</name>
</gene>
<dbReference type="VEuPathDB" id="FungiDB:PLEOSDRAFT_1086750"/>
<dbReference type="InParanoid" id="A0A067NH43"/>
<dbReference type="AlphaFoldDB" id="A0A067NH43"/>
<accession>A0A067NH43</accession>
<dbReference type="EMBL" id="KL198013">
    <property type="protein sequence ID" value="KDQ23412.1"/>
    <property type="molecule type" value="Genomic_DNA"/>
</dbReference>
<dbReference type="Proteomes" id="UP000027073">
    <property type="component" value="Unassembled WGS sequence"/>
</dbReference>
<evidence type="ECO:0000313" key="3">
    <source>
        <dbReference type="Proteomes" id="UP000027073"/>
    </source>
</evidence>
<organism evidence="2 3">
    <name type="scientific">Pleurotus ostreatus (strain PC15)</name>
    <name type="common">Oyster mushroom</name>
    <dbReference type="NCBI Taxonomy" id="1137138"/>
    <lineage>
        <taxon>Eukaryota</taxon>
        <taxon>Fungi</taxon>
        <taxon>Dikarya</taxon>
        <taxon>Basidiomycota</taxon>
        <taxon>Agaricomycotina</taxon>
        <taxon>Agaricomycetes</taxon>
        <taxon>Agaricomycetidae</taxon>
        <taxon>Agaricales</taxon>
        <taxon>Pleurotineae</taxon>
        <taxon>Pleurotaceae</taxon>
        <taxon>Pleurotus</taxon>
    </lineage>
</organism>
<proteinExistence type="predicted"/>
<name>A0A067NH43_PLEO1</name>